<feature type="non-terminal residue" evidence="1">
    <location>
        <position position="99"/>
    </location>
</feature>
<evidence type="ECO:0000313" key="1">
    <source>
        <dbReference type="EMBL" id="CEK99269.1"/>
    </source>
</evidence>
<dbReference type="EMBL" id="HACG01052398">
    <property type="protein sequence ID" value="CEK99269.1"/>
    <property type="molecule type" value="Transcribed_RNA"/>
</dbReference>
<name>A0A0B7C1B4_9EUPU</name>
<dbReference type="AlphaFoldDB" id="A0A0B7C1B4"/>
<sequence length="99" mass="11048">IKKLLHPGNSLQLRCHGVRLFLVWYQCLQENASEECHQIFYNLVPGLGEQGQDLLSLMTDMSSADNTGGMIAAGEITSILPSQAEKLPENLTRFFLENL</sequence>
<proteinExistence type="predicted"/>
<accession>A0A0B7C1B4</accession>
<gene>
    <name evidence="1" type="primary">ORF220866</name>
</gene>
<feature type="non-terminal residue" evidence="1">
    <location>
        <position position="1"/>
    </location>
</feature>
<protein>
    <submittedName>
        <fullName evidence="1">Uncharacterized protein</fullName>
    </submittedName>
</protein>
<reference evidence="1" key="1">
    <citation type="submission" date="2014-12" db="EMBL/GenBank/DDBJ databases">
        <title>Insight into the proteome of Arion vulgaris.</title>
        <authorList>
            <person name="Aradska J."/>
            <person name="Bulat T."/>
            <person name="Smidak R."/>
            <person name="Sarate P."/>
            <person name="Gangsoo J."/>
            <person name="Sialana F."/>
            <person name="Bilban M."/>
            <person name="Lubec G."/>
        </authorList>
    </citation>
    <scope>NUCLEOTIDE SEQUENCE</scope>
    <source>
        <tissue evidence="1">Skin</tissue>
    </source>
</reference>
<organism evidence="1">
    <name type="scientific">Arion vulgaris</name>
    <dbReference type="NCBI Taxonomy" id="1028688"/>
    <lineage>
        <taxon>Eukaryota</taxon>
        <taxon>Metazoa</taxon>
        <taxon>Spiralia</taxon>
        <taxon>Lophotrochozoa</taxon>
        <taxon>Mollusca</taxon>
        <taxon>Gastropoda</taxon>
        <taxon>Heterobranchia</taxon>
        <taxon>Euthyneura</taxon>
        <taxon>Panpulmonata</taxon>
        <taxon>Eupulmonata</taxon>
        <taxon>Stylommatophora</taxon>
        <taxon>Helicina</taxon>
        <taxon>Arionoidea</taxon>
        <taxon>Arionidae</taxon>
        <taxon>Arion</taxon>
    </lineage>
</organism>